<feature type="region of interest" description="Disordered" evidence="1">
    <location>
        <begin position="245"/>
        <end position="271"/>
    </location>
</feature>
<evidence type="ECO:0000259" key="2">
    <source>
        <dbReference type="Pfam" id="PF09851"/>
    </source>
</evidence>
<dbReference type="Pfam" id="PF14472">
    <property type="entry name" value="DUF4429"/>
    <property type="match status" value="2"/>
</dbReference>
<feature type="domain" description="SHOCT" evidence="2">
    <location>
        <begin position="276"/>
        <end position="302"/>
    </location>
</feature>
<evidence type="ECO:0000256" key="1">
    <source>
        <dbReference type="SAM" id="MobiDB-lite"/>
    </source>
</evidence>
<comment type="caution">
    <text evidence="4">The sequence shown here is derived from an EMBL/GenBank/DDBJ whole genome shotgun (WGS) entry which is preliminary data.</text>
</comment>
<protein>
    <submittedName>
        <fullName evidence="4">DUF4429 domain-containing protein</fullName>
    </submittedName>
</protein>
<dbReference type="Proteomes" id="UP001431313">
    <property type="component" value="Unassembled WGS sequence"/>
</dbReference>
<reference evidence="4" key="1">
    <citation type="submission" date="2022-08" db="EMBL/GenBank/DDBJ databases">
        <authorList>
            <person name="Somphong A."/>
            <person name="Phongsopitanun W."/>
        </authorList>
    </citation>
    <scope>NUCLEOTIDE SEQUENCE</scope>
    <source>
        <strain evidence="4">LP05-1</strain>
    </source>
</reference>
<feature type="domain" description="DUF4429" evidence="3">
    <location>
        <begin position="140"/>
        <end position="235"/>
    </location>
</feature>
<gene>
    <name evidence="4" type="ORF">NX801_19260</name>
</gene>
<organism evidence="4 5">
    <name type="scientific">Streptomyces pyxinae</name>
    <dbReference type="NCBI Taxonomy" id="2970734"/>
    <lineage>
        <taxon>Bacteria</taxon>
        <taxon>Bacillati</taxon>
        <taxon>Actinomycetota</taxon>
        <taxon>Actinomycetes</taxon>
        <taxon>Kitasatosporales</taxon>
        <taxon>Streptomycetaceae</taxon>
        <taxon>Streptomyces</taxon>
    </lineage>
</organism>
<keyword evidence="5" id="KW-1185">Reference proteome</keyword>
<evidence type="ECO:0000259" key="3">
    <source>
        <dbReference type="Pfam" id="PF14472"/>
    </source>
</evidence>
<accession>A0ABT2CK17</accession>
<dbReference type="EMBL" id="JANUGQ010000016">
    <property type="protein sequence ID" value="MCS0637765.1"/>
    <property type="molecule type" value="Genomic_DNA"/>
</dbReference>
<evidence type="ECO:0000313" key="5">
    <source>
        <dbReference type="Proteomes" id="UP001431313"/>
    </source>
</evidence>
<dbReference type="InterPro" id="IPR018649">
    <property type="entry name" value="SHOCT"/>
</dbReference>
<name>A0ABT2CK17_9ACTN</name>
<proteinExistence type="predicted"/>
<sequence>MAEIIQQDGTWTFDGDVIRVVPGGDKSVSPLRRTLGEVAVPLRAVAGISLESGRKAARLRLRLREGADPLIQATGGRLEEASDPYRLTVARDRTGVAEYFVDEVRNALLLDEVEQGPTDSYLLPGPALPVTVGAGDGTVAFDGERIRLSWNWKTEESKASGGERTLSLAEVDAVEWLPATGLENGFLRFRTGGSSAGGGPAGGASAVVPAKYDPYAVELWGFRKDPLMALVAAAVVARLPHPNAPRPAALPSGPAAGAPGPATGRGGDDPDALLRRLRELGELHRSGVLTDEEFTLAKQAVLKRL</sequence>
<evidence type="ECO:0000313" key="4">
    <source>
        <dbReference type="EMBL" id="MCS0637765.1"/>
    </source>
</evidence>
<dbReference type="Pfam" id="PF09851">
    <property type="entry name" value="SHOCT"/>
    <property type="match status" value="1"/>
</dbReference>
<dbReference type="RefSeq" id="WP_258789015.1">
    <property type="nucleotide sequence ID" value="NZ_JANUGQ010000016.1"/>
</dbReference>
<feature type="domain" description="DUF4429" evidence="3">
    <location>
        <begin position="11"/>
        <end position="105"/>
    </location>
</feature>
<dbReference type="InterPro" id="IPR027860">
    <property type="entry name" value="DUF4429"/>
</dbReference>
<feature type="compositionally biased region" description="Low complexity" evidence="1">
    <location>
        <begin position="246"/>
        <end position="262"/>
    </location>
</feature>